<keyword evidence="2" id="KW-0472">Membrane</keyword>
<evidence type="ECO:0000256" key="1">
    <source>
        <dbReference type="SAM" id="MobiDB-lite"/>
    </source>
</evidence>
<evidence type="ECO:0000313" key="3">
    <source>
        <dbReference type="EMBL" id="WAL68676.1"/>
    </source>
</evidence>
<name>A0ABY7B948_9PSEU</name>
<protein>
    <submittedName>
        <fullName evidence="3">Uncharacterized protein</fullName>
    </submittedName>
</protein>
<dbReference type="EMBL" id="CP113836">
    <property type="protein sequence ID" value="WAL68676.1"/>
    <property type="molecule type" value="Genomic_DNA"/>
</dbReference>
<sequence>MDDGWDFDEAADWEYEDQVGPSNPVAQVHRRSGDQRAAHNLRRRDCVRDRPGKRRRVRPRTLRAIGAGLVIAAVAGYFGVTAFWDHHFHKGAATDRCVSTIRTDLQSELGIAGLPAPRDADIAAQADFTGVDAHKTIITEEAAGALLRKGTSAAAVLAVWEVTGNVTLANLPARSGLVGSDNTFGCTAMVFTDGSVVTLGDSVRDRTRGP</sequence>
<evidence type="ECO:0000313" key="4">
    <source>
        <dbReference type="Proteomes" id="UP001163203"/>
    </source>
</evidence>
<keyword evidence="2" id="KW-0812">Transmembrane</keyword>
<keyword evidence="2" id="KW-1133">Transmembrane helix</keyword>
<keyword evidence="4" id="KW-1185">Reference proteome</keyword>
<organism evidence="3 4">
    <name type="scientific">Amycolatopsis cynarae</name>
    <dbReference type="NCBI Taxonomy" id="2995223"/>
    <lineage>
        <taxon>Bacteria</taxon>
        <taxon>Bacillati</taxon>
        <taxon>Actinomycetota</taxon>
        <taxon>Actinomycetes</taxon>
        <taxon>Pseudonocardiales</taxon>
        <taxon>Pseudonocardiaceae</taxon>
        <taxon>Amycolatopsis</taxon>
    </lineage>
</organism>
<proteinExistence type="predicted"/>
<feature type="region of interest" description="Disordered" evidence="1">
    <location>
        <begin position="16"/>
        <end position="40"/>
    </location>
</feature>
<reference evidence="3" key="1">
    <citation type="submission" date="2022-11" db="EMBL/GenBank/DDBJ databases">
        <authorList>
            <person name="Mo P."/>
        </authorList>
    </citation>
    <scope>NUCLEOTIDE SEQUENCE</scope>
    <source>
        <strain evidence="3">HUAS 11-8</strain>
    </source>
</reference>
<gene>
    <name evidence="3" type="ORF">ORV05_13150</name>
</gene>
<dbReference type="Proteomes" id="UP001163203">
    <property type="component" value="Chromosome"/>
</dbReference>
<feature type="compositionally biased region" description="Basic and acidic residues" evidence="1">
    <location>
        <begin position="31"/>
        <end position="40"/>
    </location>
</feature>
<feature type="transmembrane region" description="Helical" evidence="2">
    <location>
        <begin position="62"/>
        <end position="84"/>
    </location>
</feature>
<dbReference type="RefSeq" id="WP_268758769.1">
    <property type="nucleotide sequence ID" value="NZ_CP113836.1"/>
</dbReference>
<evidence type="ECO:0000256" key="2">
    <source>
        <dbReference type="SAM" id="Phobius"/>
    </source>
</evidence>
<accession>A0ABY7B948</accession>